<dbReference type="SUPFAM" id="SSF88713">
    <property type="entry name" value="Glycoside hydrolase/deacetylase"/>
    <property type="match status" value="1"/>
</dbReference>
<feature type="domain" description="EGF-like" evidence="2">
    <location>
        <begin position="1918"/>
        <end position="1953"/>
    </location>
</feature>
<evidence type="ECO:0000256" key="1">
    <source>
        <dbReference type="SAM" id="SignalP"/>
    </source>
</evidence>
<feature type="domain" description="EGF-like" evidence="2">
    <location>
        <begin position="613"/>
        <end position="645"/>
    </location>
</feature>
<feature type="domain" description="EGF-like" evidence="2">
    <location>
        <begin position="1252"/>
        <end position="1286"/>
    </location>
</feature>
<dbReference type="InParanoid" id="A0A0V1BPF5"/>
<feature type="domain" description="EGF-like" evidence="2">
    <location>
        <begin position="888"/>
        <end position="920"/>
    </location>
</feature>
<keyword evidence="3" id="KW-0034">Amyloid</keyword>
<feature type="domain" description="EGF-like" evidence="2">
    <location>
        <begin position="1982"/>
        <end position="2016"/>
    </location>
</feature>
<feature type="domain" description="EGF-like" evidence="2">
    <location>
        <begin position="1383"/>
        <end position="1415"/>
    </location>
</feature>
<dbReference type="PANTHER" id="PTHR45985:SF3">
    <property type="entry name" value="CHITIN DEACETYLASE-LIKE 4"/>
    <property type="match status" value="1"/>
</dbReference>
<dbReference type="InterPro" id="IPR000742">
    <property type="entry name" value="EGF"/>
</dbReference>
<feature type="domain" description="EGF-like" evidence="2">
    <location>
        <begin position="528"/>
        <end position="561"/>
    </location>
</feature>
<sequence length="2472" mass="265482">MLCSKFIFSISLIYLAVSILGDDSSLRTIRNISAKLTSDKQHRQTDDNTNSAVVPKLFVGSTAGVVPPGGICSDDEDCSGYPFAFCMGNCMCKDFAINAGSTCLEPGNTAVSIKLFAGVTFCYNLFTFSGSMNKGNCGIGQVYVSEAGICMNVASPGSPCQYSQQCSGAEVGAFCISMRCRCVYGMTETSDGKCTFINSNCTHRGMIWIAELGECKPVIAPGARSCTHRQQCTASYRDSHCFMTQCSCPPERPIAVDGTCGISCSLGQTYSGVLNRCVPTAQPGDRCQYSSQCHALFPGTICDRSICRCPNDFYWTGTHCTDSCPDGYQPNPKTGVCKPGCREGQIDYEGECLNQVSPDHPCIISAQCTGGSSCTDGRCQCPPGKSSIQGVCTRAKSRPGGSCEHGEECTDGSYCLKNRCVCPKGFVLHNQRCTTPLLVPPESACGPDVACGGGSFCVNNICTCPNGYIVINQQCQLPDAVPPGSKCTETDHCSGGSFCLYGICRCPTGMVIVNQRCQIPIEVMPGHTCRVGIDICIGRSYCIEGTCRCPEGMVIERGVCRSPSIVLPGFKCDSMTHCGGGSVCVDGVCTCPKGMTIINQRCEMAKTAPPNYSCRNQEICTGGSSCVRGVCICPKGQIPVGDICKGSPDQQSKQRCVTDDQCVKGFSCVSSRCVCAGMLLPNGVCKTSRLASLGSKCVAGLDVCTGGSSCIGGTCTCPSGTIAIDGRCRIRKREMLTEHLVVDACYSESVFSLWKVKNVCQFHISLYAVPQNFTCFQNIDCTGGAFCQNGVCVCPGQTLLIDEICQSVMLFPPSAVVPDPKRSIILTSSVDVDTSAVQPTARLLESCTSGQLCINNSTCLNGTCQCPVGYYAAHSVCRRKILVLPGDPCDGATLCGHDSKCVDGRCVCHDGFEIVNRRCRKTEKKKSGTFIQNSFTGVKISPNLYITALPGERCDRNTVCTGGAFCEQGKCTCSPGFEVHEGICKWKPIQPATVAYPGQRCVEGVTKCLNDSTCLLGTCTCPPGFVLHDKYCKLTAAPLLDWVNILIFFQRLAMPGQPCNSQTQCRGDSTCIGGLCTCPVNQVIINNECTFAKVTVSPGFSCDANSICTGGSTCIGGICQCPTGESIEGYRCVTRISVAISSPPGSYCRPDIGVCTGGSYCRNNVCVCPQEKIAIANQCVSSKEQIALPVLGMKTEQCGKELPCRTGMICVDGMCRCKPGSTFDPATAICIYSSTQNNDYPRSSQPVTPGKSCISSKFQYCVGGAICENGYCLCPQGTVHVSDQCQSLRSLFSNNNAQREKREVKLGAQCAATIHCNRGAICRVISIIFVICIYTTTTFAPSLNCTSCVKCSPLTQKQHVEMFVQLTAANGLNVVLAVMPGESCKNGEICSGGSACSDDRCVCPEGSELKNYVCSKLADRFAGPCPAENRMTSKCQLPNCFCSRSGFAIPNRIPAFDTPQMVILTFDDPINEVTFDLYRQLFDGRFRNPNGCPIKATFFVSHEYNNYHQTQWMYWKGHEIAVNSITHETLSDSSVEDWIAEMAGLRKLLQQLAAVNVSTVQGIRAPQLSVGGNAQFTMMQSQGFLYDNSMSVNPGKDGPAYWPQTLDYRLSWHCEAAVCPDESFPGIWAVPINQFYGNYINDINQYMRGAMVRAVMTRTSTPETVLRLLLDNFNRHYRTNRAPFVLTLNADFLRVLPGDGGYKALERFLAKLSTRPDVWVITMDKLISWMRMPTPLSKIKQFAPWQCDDSTREQARPCQVPRVCSFETAEPDIGNRWISTCAACPLEYPWAKRDIEFVSGVNNFYNDEIASNVPQLNVRYYQSGDPCNIITDRHLMVNPNIQTAYMQCVPSSHGLNGRWQAMPCPPGQTFQFGKQRCDFDFAQVAVRADDGGVPALPSVLSSAVGTIFGTLATFVGQPCDGKYCFGGSECHSEKGICTCPKGTVLSANSQFCHSETAAVHLENEEIFTGTKNFTLQASPGSSCEHGAVCSGGSKCDPARFVCTCDDGTVDHDGRCVNIISDDPPASPKLLKKSLGDRCEATNPLHSCPPGASCVSGICACISPMIQDGDHCRPLRASVHQKASQLCQGGSVCSSVTLRCACPLGTKEADDHCVDISSHKSTNILASVGEHCEANTDCIHGAYCHTGSGKPHCECLSTHVELDRSCLRVIYPGQHGCSSDKQCSAVYNGASCKRGRCVCPEGTGAVSQTCSKDVHSVPEHTLPEATTTELPSVSEAPVYSASSPGGTCTDSAQCLGGSKCYMNICVCPEQNMHAVNGICIYKTPPVVQSFVTAGSRCSGNQICAGGSTCRNGICICGHGTVQQGNKCIKTFMTGIQLPTLLKYCISDNMCKGNSICINTRCACPNGMRFVNGQCVPGRNYVFSPQQNTFPAFVSCNHDTDCKSGSVCVQGRCVCPPDTQMTTDGYCESYQLGSDCNKDENCGRQAICISGRCRCVPGTVQQGNFCLPFNTGSF</sequence>
<gene>
    <name evidence="3" type="primary">pqn-25</name>
    <name evidence="3" type="ORF">T01_13983</name>
</gene>
<dbReference type="InterPro" id="IPR011330">
    <property type="entry name" value="Glyco_hydro/deAcase_b/a-brl"/>
</dbReference>
<feature type="domain" description="EGF-like" evidence="2">
    <location>
        <begin position="486"/>
        <end position="518"/>
    </location>
</feature>
<dbReference type="Gene3D" id="3.20.20.370">
    <property type="entry name" value="Glycoside hydrolase/deacetylase"/>
    <property type="match status" value="1"/>
</dbReference>
<feature type="domain" description="EGF-like" evidence="2">
    <location>
        <begin position="2073"/>
        <end position="2113"/>
    </location>
</feature>
<feature type="domain" description="EGF-like" evidence="2">
    <location>
        <begin position="953"/>
        <end position="985"/>
    </location>
</feature>
<feature type="domain" description="EGF-like" evidence="2">
    <location>
        <begin position="351"/>
        <end position="393"/>
    </location>
</feature>
<dbReference type="Pfam" id="PF01522">
    <property type="entry name" value="Polysacc_deac_1"/>
    <property type="match status" value="1"/>
</dbReference>
<dbReference type="GO" id="GO:0016810">
    <property type="term" value="F:hydrolase activity, acting on carbon-nitrogen (but not peptide) bonds"/>
    <property type="evidence" value="ECO:0007669"/>
    <property type="project" value="InterPro"/>
</dbReference>
<feature type="signal peptide" evidence="1">
    <location>
        <begin position="1"/>
        <end position="21"/>
    </location>
</feature>
<evidence type="ECO:0000259" key="2">
    <source>
        <dbReference type="SMART" id="SM00181"/>
    </source>
</evidence>
<comment type="caution">
    <text evidence="3">The sequence shown here is derived from an EMBL/GenBank/DDBJ whole genome shotgun (WGS) entry which is preliminary data.</text>
</comment>
<feature type="domain" description="EGF-like" evidence="2">
    <location>
        <begin position="444"/>
        <end position="476"/>
    </location>
</feature>
<evidence type="ECO:0000313" key="3">
    <source>
        <dbReference type="EMBL" id="KRY38807.1"/>
    </source>
</evidence>
<dbReference type="InterPro" id="IPR006149">
    <property type="entry name" value="EB_dom"/>
</dbReference>
<feature type="domain" description="EGF-like" evidence="2">
    <location>
        <begin position="2130"/>
        <end position="2166"/>
    </location>
</feature>
<dbReference type="InterPro" id="IPR052740">
    <property type="entry name" value="CE4"/>
</dbReference>
<feature type="domain" description="EGF-like" evidence="2">
    <location>
        <begin position="149"/>
        <end position="195"/>
    </location>
</feature>
<evidence type="ECO:0000313" key="4">
    <source>
        <dbReference type="Proteomes" id="UP000054776"/>
    </source>
</evidence>
<feature type="domain" description="EGF-like" evidence="2">
    <location>
        <begin position="655"/>
        <end position="686"/>
    </location>
</feature>
<dbReference type="OrthoDB" id="504708at2759"/>
<proteinExistence type="predicted"/>
<feature type="domain" description="EGF-like" evidence="2">
    <location>
        <begin position="2295"/>
        <end position="2327"/>
    </location>
</feature>
<feature type="chain" id="PRO_5006875385" evidence="1">
    <location>
        <begin position="22"/>
        <end position="2472"/>
    </location>
</feature>
<organism evidence="3 4">
    <name type="scientific">Trichinella spiralis</name>
    <name type="common">Trichina worm</name>
    <dbReference type="NCBI Taxonomy" id="6334"/>
    <lineage>
        <taxon>Eukaryota</taxon>
        <taxon>Metazoa</taxon>
        <taxon>Ecdysozoa</taxon>
        <taxon>Nematoda</taxon>
        <taxon>Enoplea</taxon>
        <taxon>Dorylaimia</taxon>
        <taxon>Trichinellida</taxon>
        <taxon>Trichinellidae</taxon>
        <taxon>Trichinella</taxon>
    </lineage>
</organism>
<feature type="domain" description="EGF-like" evidence="2">
    <location>
        <begin position="214"/>
        <end position="261"/>
    </location>
</feature>
<name>A0A0V1BPF5_TRISP</name>
<feature type="domain" description="EGF-like" evidence="2">
    <location>
        <begin position="2433"/>
        <end position="2465"/>
    </location>
</feature>
<feature type="domain" description="EGF-like" evidence="2">
    <location>
        <begin position="1101"/>
        <end position="1133"/>
    </location>
</feature>
<feature type="domain" description="EGF-like" evidence="2">
    <location>
        <begin position="1058"/>
        <end position="1090"/>
    </location>
</feature>
<keyword evidence="1" id="KW-0732">Signal</keyword>
<dbReference type="EMBL" id="JYDH01000022">
    <property type="protein sequence ID" value="KRY38807.1"/>
    <property type="molecule type" value="Genomic_DNA"/>
</dbReference>
<feature type="domain" description="EGF-like" evidence="2">
    <location>
        <begin position="2393"/>
        <end position="2426"/>
    </location>
</feature>
<dbReference type="InterPro" id="IPR036508">
    <property type="entry name" value="Chitin-bd_dom_sf"/>
</dbReference>
<feature type="domain" description="EGF-like" evidence="2">
    <location>
        <begin position="846"/>
        <end position="878"/>
    </location>
</feature>
<dbReference type="GO" id="GO:0008061">
    <property type="term" value="F:chitin binding"/>
    <property type="evidence" value="ECO:0007669"/>
    <property type="project" value="InterPro"/>
</dbReference>
<feature type="domain" description="EGF-like" evidence="2">
    <location>
        <begin position="774"/>
        <end position="806"/>
    </location>
</feature>
<feature type="domain" description="EGF-like" evidence="2">
    <location>
        <begin position="571"/>
        <end position="603"/>
    </location>
</feature>
<feature type="domain" description="EGF-like" evidence="2">
    <location>
        <begin position="1000"/>
        <end position="1033"/>
    </location>
</feature>
<reference evidence="3 4" key="1">
    <citation type="submission" date="2015-01" db="EMBL/GenBank/DDBJ databases">
        <title>Evolution of Trichinella species and genotypes.</title>
        <authorList>
            <person name="Korhonen P.K."/>
            <person name="Edoardo P."/>
            <person name="Giuseppe L.R."/>
            <person name="Gasser R.B."/>
        </authorList>
    </citation>
    <scope>NUCLEOTIDE SEQUENCE [LARGE SCALE GENOMIC DNA]</scope>
    <source>
        <strain evidence="3">ISS3</strain>
    </source>
</reference>
<dbReference type="Proteomes" id="UP000054776">
    <property type="component" value="Unassembled WGS sequence"/>
</dbReference>
<dbReference type="SUPFAM" id="SSF57625">
    <property type="entry name" value="Invertebrate chitin-binding proteins"/>
    <property type="match status" value="1"/>
</dbReference>
<feature type="domain" description="EGF-like" evidence="2">
    <location>
        <begin position="2037"/>
        <end position="2072"/>
    </location>
</feature>
<dbReference type="PANTHER" id="PTHR45985">
    <property type="match status" value="1"/>
</dbReference>
<dbReference type="SMART" id="SM00181">
    <property type="entry name" value="EGF"/>
    <property type="match status" value="31"/>
</dbReference>
<dbReference type="SMART" id="SM00289">
    <property type="entry name" value="WR1"/>
    <property type="match status" value="16"/>
</dbReference>
<feature type="domain" description="EGF-like" evidence="2">
    <location>
        <begin position="1197"/>
        <end position="1231"/>
    </location>
</feature>
<feature type="domain" description="EGF-like" evidence="2">
    <location>
        <begin position="696"/>
        <end position="729"/>
    </location>
</feature>
<dbReference type="InterPro" id="IPR002509">
    <property type="entry name" value="NODB_dom"/>
</dbReference>
<keyword evidence="3" id="KW-0640">Prion</keyword>
<dbReference type="InterPro" id="IPR006150">
    <property type="entry name" value="Cys_repeat_1"/>
</dbReference>
<dbReference type="Pfam" id="PF01683">
    <property type="entry name" value="EB"/>
    <property type="match status" value="16"/>
</dbReference>
<accession>A0A0V1BPF5</accession>
<dbReference type="FunCoup" id="A0A0V1BPF5">
    <property type="interactions" value="16"/>
</dbReference>
<dbReference type="GO" id="GO:0005975">
    <property type="term" value="P:carbohydrate metabolic process"/>
    <property type="evidence" value="ECO:0007669"/>
    <property type="project" value="InterPro"/>
</dbReference>
<keyword evidence="4" id="KW-1185">Reference proteome</keyword>
<protein>
    <submittedName>
        <fullName evidence="3">Prion-like-(Q/N-rich) domain-bearing protein 25</fullName>
    </submittedName>
</protein>
<feature type="domain" description="EGF-like" evidence="2">
    <location>
        <begin position="402"/>
        <end position="434"/>
    </location>
</feature>
<feature type="domain" description="EGF-like" evidence="2">
    <location>
        <begin position="2342"/>
        <end position="2374"/>
    </location>
</feature>
<feature type="domain" description="EGF-like" evidence="2">
    <location>
        <begin position="292"/>
        <end position="338"/>
    </location>
</feature>